<keyword evidence="4" id="KW-1185">Reference proteome</keyword>
<evidence type="ECO:0000313" key="4">
    <source>
        <dbReference type="Proteomes" id="UP001597229"/>
    </source>
</evidence>
<organism evidence="3 4">
    <name type="scientific">Nocardioides ginsengisoli</name>
    <dbReference type="NCBI Taxonomy" id="363868"/>
    <lineage>
        <taxon>Bacteria</taxon>
        <taxon>Bacillati</taxon>
        <taxon>Actinomycetota</taxon>
        <taxon>Actinomycetes</taxon>
        <taxon>Propionibacteriales</taxon>
        <taxon>Nocardioidaceae</taxon>
        <taxon>Nocardioides</taxon>
    </lineage>
</organism>
<dbReference type="RefSeq" id="WP_367918189.1">
    <property type="nucleotide sequence ID" value="NZ_BAABAC010000007.1"/>
</dbReference>
<comment type="caution">
    <text evidence="3">The sequence shown here is derived from an EMBL/GenBank/DDBJ whole genome shotgun (WGS) entry which is preliminary data.</text>
</comment>
<dbReference type="Proteomes" id="UP001597229">
    <property type="component" value="Unassembled WGS sequence"/>
</dbReference>
<dbReference type="InterPro" id="IPR050659">
    <property type="entry name" value="Peptidase_M24B"/>
</dbReference>
<feature type="domain" description="Peptidase M24" evidence="1">
    <location>
        <begin position="159"/>
        <end position="366"/>
    </location>
</feature>
<evidence type="ECO:0000313" key="3">
    <source>
        <dbReference type="EMBL" id="MFD1251075.1"/>
    </source>
</evidence>
<dbReference type="InterPro" id="IPR036005">
    <property type="entry name" value="Creatinase/aminopeptidase-like"/>
</dbReference>
<dbReference type="Pfam" id="PF01321">
    <property type="entry name" value="Creatinase_N"/>
    <property type="match status" value="1"/>
</dbReference>
<protein>
    <submittedName>
        <fullName evidence="3">M24 family metallopeptidase</fullName>
    </submittedName>
</protein>
<dbReference type="EMBL" id="JBHTLX010000033">
    <property type="protein sequence ID" value="MFD1251075.1"/>
    <property type="molecule type" value="Genomic_DNA"/>
</dbReference>
<dbReference type="SUPFAM" id="SSF53092">
    <property type="entry name" value="Creatinase/prolidase N-terminal domain"/>
    <property type="match status" value="1"/>
</dbReference>
<dbReference type="InterPro" id="IPR000994">
    <property type="entry name" value="Pept_M24"/>
</dbReference>
<dbReference type="InterPro" id="IPR029149">
    <property type="entry name" value="Creatin/AminoP/Spt16_N"/>
</dbReference>
<dbReference type="PANTHER" id="PTHR46112:SF2">
    <property type="entry name" value="XAA-PRO AMINOPEPTIDASE P-RELATED"/>
    <property type="match status" value="1"/>
</dbReference>
<reference evidence="4" key="1">
    <citation type="journal article" date="2019" name="Int. J. Syst. Evol. Microbiol.">
        <title>The Global Catalogue of Microorganisms (GCM) 10K type strain sequencing project: providing services to taxonomists for standard genome sequencing and annotation.</title>
        <authorList>
            <consortium name="The Broad Institute Genomics Platform"/>
            <consortium name="The Broad Institute Genome Sequencing Center for Infectious Disease"/>
            <person name="Wu L."/>
            <person name="Ma J."/>
        </authorList>
    </citation>
    <scope>NUCLEOTIDE SEQUENCE [LARGE SCALE GENOMIC DNA]</scope>
    <source>
        <strain evidence="4">CCUG 52478</strain>
    </source>
</reference>
<dbReference type="Gene3D" id="3.40.350.10">
    <property type="entry name" value="Creatinase/prolidase N-terminal domain"/>
    <property type="match status" value="1"/>
</dbReference>
<dbReference type="Gene3D" id="3.90.230.10">
    <property type="entry name" value="Creatinase/methionine aminopeptidase superfamily"/>
    <property type="match status" value="1"/>
</dbReference>
<dbReference type="CDD" id="cd01066">
    <property type="entry name" value="APP_MetAP"/>
    <property type="match status" value="1"/>
</dbReference>
<sequence length="380" mass="40401">MTALPEITPTEYAERRAALQRRCRAEGLDGMVVWAKGGHSDSASDVFYLTGLYPRFNRSQAALVLPLDGDPVLVVDILDPRRDVVQVADIRFAFDVAAAVAEVLGEFGAEARFGLVGGPALLAQTYLELVRHVGPDRFTMLDEAVVDLRVIKSPTELALLRAAAEIGRGAMDAITATALQPGRTEGQAVASAYAFGVERGMVPIDAMLASGPSSGYYCAGQVPRWEGRTLERGDLFHVDHAGYVGGYMFDVARSLVTGGSADAGQTELLEAAIAAVAAGIAAVKPGLTGAELYRVVEDVLVDAGVNTPQSQVFGHGHGIGLGFEWPFVLPFDQRPIEAGMTITVETMAGRDGVGAVYFEQNLLVTDEGAELLSNSDVRYW</sequence>
<dbReference type="Pfam" id="PF00557">
    <property type="entry name" value="Peptidase_M24"/>
    <property type="match status" value="1"/>
</dbReference>
<evidence type="ECO:0000259" key="1">
    <source>
        <dbReference type="Pfam" id="PF00557"/>
    </source>
</evidence>
<evidence type="ECO:0000259" key="2">
    <source>
        <dbReference type="Pfam" id="PF01321"/>
    </source>
</evidence>
<dbReference type="SUPFAM" id="SSF55920">
    <property type="entry name" value="Creatinase/aminopeptidase"/>
    <property type="match status" value="1"/>
</dbReference>
<feature type="domain" description="Creatinase N-terminal" evidence="2">
    <location>
        <begin position="15"/>
        <end position="151"/>
    </location>
</feature>
<gene>
    <name evidence="3" type="ORF">ACFQ3F_25010</name>
</gene>
<proteinExistence type="predicted"/>
<dbReference type="PANTHER" id="PTHR46112">
    <property type="entry name" value="AMINOPEPTIDASE"/>
    <property type="match status" value="1"/>
</dbReference>
<name>A0ABW3W933_9ACTN</name>
<dbReference type="InterPro" id="IPR000587">
    <property type="entry name" value="Creatinase_N"/>
</dbReference>
<accession>A0ABW3W933</accession>